<keyword evidence="3" id="KW-1185">Reference proteome</keyword>
<sequence>MEYSKEELPYQADEDQWSQGEERDFYPSSDIEEETNVEGFDSEFEDEPEPPDLSRDITSYQEWYIEETDQESEDGDSRIGKDNSQSDHEDEQHKNNSRIREAESQFSHEEEGYGCEQHYEDFTHKGEFTHEDESESSFGAESDCEGQDPEPARDDMGFEAPYWNSYGYPSKEAHYPNGVVPGRVHTNSSITKPWNHAYYHNQIITWGDLKQRMYKEFVQRIHNKSYIPKRLMFQTTSKSGMSTPNSQPVRNQKLPYGSEPKKVISSTLSNQTGAKQAVRGVPSEKKTFSDQNQNKEERTLSLIKNAVQEAKSVSKKIQIKEKPPDAQSIHQIRGDQVLRSKLLEDGGYDEDIQTIPNWKQTKLAGLSIKPTVLDHIASFGEFQLINMWSSPIWSSHSHLINQEVSAHGETPRRRRRSKPSFKSIMRICLEVNKESYQDTFPYFLWESGDTLDQIEALPHEPWCTLPHKNLLNHYLPFLEPNEINQQRLFLGYCCCVLKSYSVHLDVPRSHHFQPKLSRLKHPQLALYGPIFSLIFQRLSYLFSCDLFMFL</sequence>
<feature type="compositionally biased region" description="Polar residues" evidence="1">
    <location>
        <begin position="264"/>
        <end position="274"/>
    </location>
</feature>
<dbReference type="EMBL" id="CABITT030000007">
    <property type="protein sequence ID" value="VVB10570.1"/>
    <property type="molecule type" value="Genomic_DNA"/>
</dbReference>
<organism evidence="2 3">
    <name type="scientific">Arabis nemorensis</name>
    <dbReference type="NCBI Taxonomy" id="586526"/>
    <lineage>
        <taxon>Eukaryota</taxon>
        <taxon>Viridiplantae</taxon>
        <taxon>Streptophyta</taxon>
        <taxon>Embryophyta</taxon>
        <taxon>Tracheophyta</taxon>
        <taxon>Spermatophyta</taxon>
        <taxon>Magnoliopsida</taxon>
        <taxon>eudicotyledons</taxon>
        <taxon>Gunneridae</taxon>
        <taxon>Pentapetalae</taxon>
        <taxon>rosids</taxon>
        <taxon>malvids</taxon>
        <taxon>Brassicales</taxon>
        <taxon>Brassicaceae</taxon>
        <taxon>Arabideae</taxon>
        <taxon>Arabis</taxon>
    </lineage>
</organism>
<comment type="caution">
    <text evidence="2">The sequence shown here is derived from an EMBL/GenBank/DDBJ whole genome shotgun (WGS) entry which is preliminary data.</text>
</comment>
<feature type="compositionally biased region" description="Basic and acidic residues" evidence="1">
    <location>
        <begin position="75"/>
        <end position="110"/>
    </location>
</feature>
<dbReference type="AlphaFoldDB" id="A0A565CAG9"/>
<evidence type="ECO:0000313" key="2">
    <source>
        <dbReference type="EMBL" id="VVB10570.1"/>
    </source>
</evidence>
<accession>A0A565CAG9</accession>
<feature type="compositionally biased region" description="Acidic residues" evidence="1">
    <location>
        <begin position="30"/>
        <end position="50"/>
    </location>
</feature>
<protein>
    <submittedName>
        <fullName evidence="2">Uncharacterized protein</fullName>
    </submittedName>
</protein>
<evidence type="ECO:0000313" key="3">
    <source>
        <dbReference type="Proteomes" id="UP000489600"/>
    </source>
</evidence>
<feature type="region of interest" description="Disordered" evidence="1">
    <location>
        <begin position="1"/>
        <end position="110"/>
    </location>
</feature>
<name>A0A565CAG9_9BRAS</name>
<dbReference type="OrthoDB" id="10660239at2759"/>
<evidence type="ECO:0000256" key="1">
    <source>
        <dbReference type="SAM" id="MobiDB-lite"/>
    </source>
</evidence>
<feature type="compositionally biased region" description="Polar residues" evidence="1">
    <location>
        <begin position="236"/>
        <end position="250"/>
    </location>
</feature>
<proteinExistence type="predicted"/>
<feature type="region of interest" description="Disordered" evidence="1">
    <location>
        <begin position="236"/>
        <end position="295"/>
    </location>
</feature>
<dbReference type="Proteomes" id="UP000489600">
    <property type="component" value="Unassembled WGS sequence"/>
</dbReference>
<gene>
    <name evidence="2" type="ORF">ANE_LOCUS21014</name>
</gene>
<reference evidence="2" key="1">
    <citation type="submission" date="2019-07" db="EMBL/GenBank/DDBJ databases">
        <authorList>
            <person name="Dittberner H."/>
        </authorList>
    </citation>
    <scope>NUCLEOTIDE SEQUENCE [LARGE SCALE GENOMIC DNA]</scope>
</reference>
<feature type="compositionally biased region" description="Basic and acidic residues" evidence="1">
    <location>
        <begin position="282"/>
        <end position="295"/>
    </location>
</feature>
<feature type="region of interest" description="Disordered" evidence="1">
    <location>
        <begin position="129"/>
        <end position="152"/>
    </location>
</feature>
<feature type="compositionally biased region" description="Acidic residues" evidence="1">
    <location>
        <begin position="64"/>
        <end position="74"/>
    </location>
</feature>